<dbReference type="EMBL" id="BQKE01000002">
    <property type="protein sequence ID" value="GJM62836.1"/>
    <property type="molecule type" value="Genomic_DNA"/>
</dbReference>
<keyword evidence="3" id="KW-1185">Reference proteome</keyword>
<accession>A0AAN4W166</accession>
<evidence type="ECO:0008006" key="4">
    <source>
        <dbReference type="Google" id="ProtNLM"/>
    </source>
</evidence>
<dbReference type="AlphaFoldDB" id="A0AAN4W166"/>
<dbReference type="Gene3D" id="1.50.10.140">
    <property type="match status" value="1"/>
</dbReference>
<dbReference type="RefSeq" id="WP_338238069.1">
    <property type="nucleotide sequence ID" value="NZ_BQKE01000002.1"/>
</dbReference>
<feature type="signal peptide" evidence="1">
    <location>
        <begin position="1"/>
        <end position="18"/>
    </location>
</feature>
<dbReference type="Proteomes" id="UP001310022">
    <property type="component" value="Unassembled WGS sequence"/>
</dbReference>
<reference evidence="2 3" key="1">
    <citation type="submission" date="2021-12" db="EMBL/GenBank/DDBJ databases">
        <title>Genome sequencing of bacteria with rrn-lacking chromosome and rrn-plasmid.</title>
        <authorList>
            <person name="Anda M."/>
            <person name="Iwasaki W."/>
        </authorList>
    </citation>
    <scope>NUCLEOTIDE SEQUENCE [LARGE SCALE GENOMIC DNA]</scope>
    <source>
        <strain evidence="2 3">NBRC 15940</strain>
    </source>
</reference>
<name>A0AAN4W166_9BACT</name>
<organism evidence="2 3">
    <name type="scientific">Persicobacter diffluens</name>
    <dbReference type="NCBI Taxonomy" id="981"/>
    <lineage>
        <taxon>Bacteria</taxon>
        <taxon>Pseudomonadati</taxon>
        <taxon>Bacteroidota</taxon>
        <taxon>Cytophagia</taxon>
        <taxon>Cytophagales</taxon>
        <taxon>Persicobacteraceae</taxon>
        <taxon>Persicobacter</taxon>
    </lineage>
</organism>
<protein>
    <recommendedName>
        <fullName evidence="4">Glycoamylase-like domain-containing protein</fullName>
    </recommendedName>
</protein>
<evidence type="ECO:0000256" key="1">
    <source>
        <dbReference type="SAM" id="SignalP"/>
    </source>
</evidence>
<sequence length="452" mass="51558">MRKLLFLLMLLLCFNLQAQQSDEEILYTQFRNTYKVYQMLRHENGLYHDMVRTDGPTDRGSSANIGMGLVSLCVGHQMGWEPEAEAKIIHTFKAVLGEYENGVKLDRNAKNCFIHFFHIESGKPMGKNYSPIDTDLMIGGALFAKRYFNESKEIAHYADLLWSMVDQTAFIADTDEGKVMLNMLKNGEKGKNSIGPYNEYMIVNWMAKNHGPEGKKLWKNSYEDPQQLKRAVYITNAGEEIPVISPSTTRFTSMFTFMFNFMFVHEFSNSEAYRAEMKNAALADRAWWHDRTELEAKGKQPYEWGTTAGVGLKADKNGQIKESYSVDRICLNDKVGTQADQNPYRNVAPSAMAGFSPVLPEIVAADLIALWKDPRNVGKMELPKRAGISDGGDYILWKYSYHDLNWKPHKVEGVDYGCMLLGMAALPQHLGPEFFNTFNDFFNPERPEYTQP</sequence>
<evidence type="ECO:0000313" key="2">
    <source>
        <dbReference type="EMBL" id="GJM62836.1"/>
    </source>
</evidence>
<keyword evidence="1" id="KW-0732">Signal</keyword>
<feature type="chain" id="PRO_5043029425" description="Glycoamylase-like domain-containing protein" evidence="1">
    <location>
        <begin position="19"/>
        <end position="452"/>
    </location>
</feature>
<comment type="caution">
    <text evidence="2">The sequence shown here is derived from an EMBL/GenBank/DDBJ whole genome shotgun (WGS) entry which is preliminary data.</text>
</comment>
<evidence type="ECO:0000313" key="3">
    <source>
        <dbReference type="Proteomes" id="UP001310022"/>
    </source>
</evidence>
<gene>
    <name evidence="2" type="ORF">PEDI_33880</name>
</gene>
<proteinExistence type="predicted"/>